<proteinExistence type="predicted"/>
<dbReference type="OrthoDB" id="9800283at2"/>
<dbReference type="SUPFAM" id="SSF54285">
    <property type="entry name" value="MoaD/ThiS"/>
    <property type="match status" value="1"/>
</dbReference>
<dbReference type="InterPro" id="IPR016155">
    <property type="entry name" value="Mopterin_synth/thiamin_S_b"/>
</dbReference>
<keyword evidence="2" id="KW-1185">Reference proteome</keyword>
<comment type="caution">
    <text evidence="1">The sequence shown here is derived from an EMBL/GenBank/DDBJ whole genome shotgun (WGS) entry which is preliminary data.</text>
</comment>
<dbReference type="Proteomes" id="UP000284006">
    <property type="component" value="Unassembled WGS sequence"/>
</dbReference>
<organism evidence="1 2">
    <name type="scientific">Massilia cavernae</name>
    <dbReference type="NCBI Taxonomy" id="2320864"/>
    <lineage>
        <taxon>Bacteria</taxon>
        <taxon>Pseudomonadati</taxon>
        <taxon>Pseudomonadota</taxon>
        <taxon>Betaproteobacteria</taxon>
        <taxon>Burkholderiales</taxon>
        <taxon>Oxalobacteraceae</taxon>
        <taxon>Telluria group</taxon>
        <taxon>Massilia</taxon>
    </lineage>
</organism>
<dbReference type="InterPro" id="IPR003749">
    <property type="entry name" value="ThiS/MoaD-like"/>
</dbReference>
<evidence type="ECO:0000313" key="2">
    <source>
        <dbReference type="Proteomes" id="UP000284006"/>
    </source>
</evidence>
<dbReference type="CDD" id="cd00565">
    <property type="entry name" value="Ubl_ThiS"/>
    <property type="match status" value="1"/>
</dbReference>
<dbReference type="PANTHER" id="PTHR34472">
    <property type="entry name" value="SULFUR CARRIER PROTEIN THIS"/>
    <property type="match status" value="1"/>
</dbReference>
<gene>
    <name evidence="1" type="primary">thiS</name>
    <name evidence="1" type="ORF">D3872_13475</name>
</gene>
<dbReference type="NCBIfam" id="TIGR01683">
    <property type="entry name" value="thiS"/>
    <property type="match status" value="1"/>
</dbReference>
<dbReference type="Gene3D" id="3.10.20.30">
    <property type="match status" value="1"/>
</dbReference>
<dbReference type="InterPro" id="IPR010035">
    <property type="entry name" value="Thi_S"/>
</dbReference>
<accession>A0A418XS78</accession>
<name>A0A418XS78_9BURK</name>
<dbReference type="RefSeq" id="WP_119811251.1">
    <property type="nucleotide sequence ID" value="NZ_QYUP01000118.1"/>
</dbReference>
<sequence length="67" mass="7039">MTPIEINGEAHQVTPHSTLDQLVGALALDGQALALAVNRSVVPRAQWGERRLQAGDKVDIVRAIGGG</sequence>
<dbReference type="PANTHER" id="PTHR34472:SF1">
    <property type="entry name" value="SULFUR CARRIER PROTEIN THIS"/>
    <property type="match status" value="1"/>
</dbReference>
<dbReference type="EMBL" id="QYUP01000118">
    <property type="protein sequence ID" value="RJG15380.1"/>
    <property type="molecule type" value="Genomic_DNA"/>
</dbReference>
<dbReference type="Pfam" id="PF02597">
    <property type="entry name" value="ThiS"/>
    <property type="match status" value="1"/>
</dbReference>
<reference evidence="1 2" key="1">
    <citation type="submission" date="2018-09" db="EMBL/GenBank/DDBJ databases">
        <authorList>
            <person name="Zhu H."/>
        </authorList>
    </citation>
    <scope>NUCLEOTIDE SEQUENCE [LARGE SCALE GENOMIC DNA]</scope>
    <source>
        <strain evidence="1 2">K1S02-61</strain>
    </source>
</reference>
<evidence type="ECO:0000313" key="1">
    <source>
        <dbReference type="EMBL" id="RJG15380.1"/>
    </source>
</evidence>
<dbReference type="AlphaFoldDB" id="A0A418XS78"/>
<protein>
    <submittedName>
        <fullName evidence="1">Sulfur carrier protein ThiS</fullName>
    </submittedName>
</protein>
<dbReference type="InterPro" id="IPR012675">
    <property type="entry name" value="Beta-grasp_dom_sf"/>
</dbReference>